<proteinExistence type="predicted"/>
<dbReference type="EMBL" id="PFAZ01000001">
    <property type="protein sequence ID" value="PIR89600.1"/>
    <property type="molecule type" value="Genomic_DNA"/>
</dbReference>
<reference evidence="2" key="1">
    <citation type="submission" date="2017-09" db="EMBL/GenBank/DDBJ databases">
        <title>Depth-based differentiation of microbial function through sediment-hosted aquifers and enrichment of novel symbionts in the deep terrestrial subsurface.</title>
        <authorList>
            <person name="Probst A.J."/>
            <person name="Ladd B."/>
            <person name="Jarett J.K."/>
            <person name="Geller-Mcgrath D.E."/>
            <person name="Sieber C.M.K."/>
            <person name="Emerson J.B."/>
            <person name="Anantharaman K."/>
            <person name="Thomas B.C."/>
            <person name="Malmstrom R."/>
            <person name="Stieglmeier M."/>
            <person name="Klingl A."/>
            <person name="Woyke T."/>
            <person name="Ryan C.M."/>
            <person name="Banfield J.F."/>
        </authorList>
    </citation>
    <scope>NUCLEOTIDE SEQUENCE [LARGE SCALE GENOMIC DNA]</scope>
</reference>
<comment type="caution">
    <text evidence="1">The sequence shown here is derived from an EMBL/GenBank/DDBJ whole genome shotgun (WGS) entry which is preliminary data.</text>
</comment>
<gene>
    <name evidence="1" type="ORF">COU07_01745</name>
</gene>
<sequence length="140" mass="15854">MHEVQLKSKWGEKQIKAHPTNEFWDIVSHRAGLVKALNLIGPESSDILLYFDGFSTVRVPSKDVSFHIATENSSELEECPIADIRYSQRKSDVGVGWREIKLWFKDRAQLERYVQVVVLPIGEAKLVPEQKSQAEGSSSS</sequence>
<evidence type="ECO:0000313" key="1">
    <source>
        <dbReference type="EMBL" id="PIR89600.1"/>
    </source>
</evidence>
<protein>
    <submittedName>
        <fullName evidence="1">Uncharacterized protein</fullName>
    </submittedName>
</protein>
<dbReference type="AlphaFoldDB" id="A0A2H0UT41"/>
<name>A0A2H0UT41_9BACT</name>
<evidence type="ECO:0000313" key="2">
    <source>
        <dbReference type="Proteomes" id="UP000231157"/>
    </source>
</evidence>
<organism evidence="1 2">
    <name type="scientific">Candidatus Harrisonbacteria bacterium CG10_big_fil_rev_8_21_14_0_10_40_38</name>
    <dbReference type="NCBI Taxonomy" id="1974583"/>
    <lineage>
        <taxon>Bacteria</taxon>
        <taxon>Candidatus Harrisoniibacteriota</taxon>
    </lineage>
</organism>
<accession>A0A2H0UT41</accession>
<dbReference type="Proteomes" id="UP000231157">
    <property type="component" value="Unassembled WGS sequence"/>
</dbReference>